<feature type="compositionally biased region" description="Low complexity" evidence="1">
    <location>
        <begin position="1301"/>
        <end position="1312"/>
    </location>
</feature>
<dbReference type="PANTHER" id="PTHR42064">
    <property type="entry name" value="YALI0F28677P"/>
    <property type="match status" value="1"/>
</dbReference>
<comment type="caution">
    <text evidence="2">The sequence shown here is derived from an EMBL/GenBank/DDBJ whole genome shotgun (WGS) entry which is preliminary data.</text>
</comment>
<organism evidence="2 3">
    <name type="scientific">Penicillium daleae</name>
    <dbReference type="NCBI Taxonomy" id="63821"/>
    <lineage>
        <taxon>Eukaryota</taxon>
        <taxon>Fungi</taxon>
        <taxon>Dikarya</taxon>
        <taxon>Ascomycota</taxon>
        <taxon>Pezizomycotina</taxon>
        <taxon>Eurotiomycetes</taxon>
        <taxon>Eurotiomycetidae</taxon>
        <taxon>Eurotiales</taxon>
        <taxon>Aspergillaceae</taxon>
        <taxon>Penicillium</taxon>
    </lineage>
</organism>
<dbReference type="GeneID" id="81596712"/>
<dbReference type="RefSeq" id="XP_056770576.1">
    <property type="nucleotide sequence ID" value="XM_056906469.1"/>
</dbReference>
<feature type="region of interest" description="Disordered" evidence="1">
    <location>
        <begin position="23"/>
        <end position="80"/>
    </location>
</feature>
<feature type="region of interest" description="Disordered" evidence="1">
    <location>
        <begin position="185"/>
        <end position="208"/>
    </location>
</feature>
<sequence length="1562" mass="174150">MLLDYQQEETLSSSLASAISGSRISASAPFPPPSPPATIIVSPVSLAPETDPTVGLGELGGSARSSPKLRGADSPRPDESMRPMTAFAMCPAPPAKVEEDAPQVSFEDFATRYRQSQRKRAQRKRLEKRLRATKVSIGISARMIRVGNTVQRGLVEALKHDDKASFVALYHMLFDLQESCASSTRHNEHQDLSDDDRGPSAESSDLDRSSDFFHQLSPQSCADLLEILRLVRSDPQFLVDRLRSFTSAQLAAFTSPATTLESGDPAFPSSSSRLRGQYAYNRNPAQFASFKNHAYAFERTDPLTILLCNVFAAPLDPESPEARLRLDTWSTVCAQLMSHGSSKFYPLIGQILSSWATGCNWKARPKFELYLMDILQTGAFLLEHIDSPAGLDFAPEALDPLRTDVAEEFFASAVDNLFRVLDDPDGGFPRGVLQFAKAVLRKLDSPDSRSRFLEYLFVQWFFPKFLYSALTYPETHGLLLDFHIRKDAREKLLGQVGLRAYSQVFAVLRSMHHFSVLRPSIKVHVDNMLSRFQSTVPFESSTVEAQADLAVRRDSTSNFLLLSSTGVLTLLDALFPQNFSPVHSSPASAGVSSWSSNVSPSYNLRPEPPMEPGFFRPNPELSHRPTSQSGSLFSVDSSHVSSPESGVGQTAARIRFELSDLDEPGERARLEHPSEEHWTVFSVANDGHGLTWSLLADQDNRPSKASAMESDDDTHSTGLGLEENHEALQTAIIRLVKESHVYDLDDFDCEHRSLQLAPMSLKQQFNQAMASCQNDSDFVAAHYWWNASRQLRQGTNSAASSSDSWILDPMHRSCTRSLKSSTAVIERCESDFVSLDQSLHRLQTQVKALMSTVSKVRNKMWYMTDVKNSMRYEEARHVTMALTMIYSARPYNTEIPEESRSRSGARSLGAALFQKPEVQVMNMMKAPSSQGGPRKMSDEQVELTRKWLAHSGIENFCKGEERIHRFCYEVRTSINRLVGETMAETPVLWASELFQRERAKYEGYGSRAFPGLSMPTTPRPSTNASEDPLHTSQLHGSNLPMPDSSSARSPLDPPSSLGSKPSIQSLISDKYRATRDLPSIDVSSIGGSPGRAASTSTGDTYSTFWSASQRHPMYAASVSTVYSRPPSMFSEGATRQTRRTERKTHRKTMFMDELRQTLTSLLLSDLGSPVWSCGSETDAWFTSYLDQTRIQIQMQRHAAVRRFYSDYEERSKHLREERRSSGGRRSRSLDRPCGRTRKDSSASVSSFVQEPCEADDQSAFSYKAVFHRLIEVFSRHGNPFVKLNALRDLRSLVVASLISSNEDSSSGSAAGAMPEGDRGRVNGPRSRATRQSFSAAHAPTLPQTGTALSAMTPPESVTCGSRRSDYSTPSEDQIVDSLRDLILEVKPKTLFRDLQYISAFVPAEQLNKSDRGTAFLQFGLAALSLKDEVCHSMVEIADRIVSQELMRRHPLPGADFYPRPGHAIEDAAAMWIITAKEGNPVAQRELAILYLTHPERLQRVTLPLTRPRDTFKAEMMYRRDKDSKSDPQSMCLALHWMQLSANGGDTLARNRLREREEFDSIA</sequence>
<name>A0AAD6CE89_9EURO</name>
<evidence type="ECO:0000313" key="3">
    <source>
        <dbReference type="Proteomes" id="UP001213681"/>
    </source>
</evidence>
<accession>A0AAD6CE89</accession>
<dbReference type="EMBL" id="JAPVEA010000002">
    <property type="protein sequence ID" value="KAJ5461534.1"/>
    <property type="molecule type" value="Genomic_DNA"/>
</dbReference>
<feature type="region of interest" description="Disordered" evidence="1">
    <location>
        <begin position="1212"/>
        <end position="1248"/>
    </location>
</feature>
<feature type="compositionally biased region" description="Basic and acidic residues" evidence="1">
    <location>
        <begin position="1227"/>
        <end position="1240"/>
    </location>
</feature>
<gene>
    <name evidence="2" type="ORF">N7458_003086</name>
</gene>
<reference evidence="2" key="2">
    <citation type="journal article" date="2023" name="IMA Fungus">
        <title>Comparative genomic study of the Penicillium genus elucidates a diverse pangenome and 15 lateral gene transfer events.</title>
        <authorList>
            <person name="Petersen C."/>
            <person name="Sorensen T."/>
            <person name="Nielsen M.R."/>
            <person name="Sondergaard T.E."/>
            <person name="Sorensen J.L."/>
            <person name="Fitzpatrick D.A."/>
            <person name="Frisvad J.C."/>
            <person name="Nielsen K.L."/>
        </authorList>
    </citation>
    <scope>NUCLEOTIDE SEQUENCE</scope>
    <source>
        <strain evidence="2">IBT 16125</strain>
    </source>
</reference>
<dbReference type="Proteomes" id="UP001213681">
    <property type="component" value="Unassembled WGS sequence"/>
</dbReference>
<feature type="compositionally biased region" description="Polar residues" evidence="1">
    <location>
        <begin position="1358"/>
        <end position="1370"/>
    </location>
</feature>
<evidence type="ECO:0000256" key="1">
    <source>
        <dbReference type="SAM" id="MobiDB-lite"/>
    </source>
</evidence>
<keyword evidence="3" id="KW-1185">Reference proteome</keyword>
<feature type="compositionally biased region" description="Low complexity" evidence="1">
    <location>
        <begin position="629"/>
        <end position="648"/>
    </location>
</feature>
<feature type="region of interest" description="Disordered" evidence="1">
    <location>
        <begin position="616"/>
        <end position="648"/>
    </location>
</feature>
<proteinExistence type="predicted"/>
<feature type="compositionally biased region" description="Polar residues" evidence="1">
    <location>
        <begin position="1014"/>
        <end position="1036"/>
    </location>
</feature>
<feature type="region of interest" description="Disordered" evidence="1">
    <location>
        <begin position="1079"/>
        <end position="1098"/>
    </location>
</feature>
<evidence type="ECO:0000313" key="2">
    <source>
        <dbReference type="EMBL" id="KAJ5461534.1"/>
    </source>
</evidence>
<protein>
    <submittedName>
        <fullName evidence="2">Uncharacterized protein</fullName>
    </submittedName>
</protein>
<dbReference type="PANTHER" id="PTHR42064:SF1">
    <property type="entry name" value="YALI0F28677P"/>
    <property type="match status" value="1"/>
</dbReference>
<feature type="region of interest" description="Disordered" evidence="1">
    <location>
        <begin position="1301"/>
        <end position="1370"/>
    </location>
</feature>
<reference evidence="2" key="1">
    <citation type="submission" date="2022-12" db="EMBL/GenBank/DDBJ databases">
        <authorList>
            <person name="Petersen C."/>
        </authorList>
    </citation>
    <scope>NUCLEOTIDE SEQUENCE</scope>
    <source>
        <strain evidence="2">IBT 16125</strain>
    </source>
</reference>
<feature type="region of interest" description="Disordered" evidence="1">
    <location>
        <begin position="1005"/>
        <end position="1062"/>
    </location>
</feature>
<feature type="compositionally biased region" description="Basic and acidic residues" evidence="1">
    <location>
        <begin position="70"/>
        <end position="80"/>
    </location>
</feature>